<evidence type="ECO:0000256" key="2">
    <source>
        <dbReference type="ARBA" id="ARBA00023136"/>
    </source>
</evidence>
<dbReference type="EMBL" id="NCKU01000134">
    <property type="protein sequence ID" value="RWS17015.1"/>
    <property type="molecule type" value="Genomic_DNA"/>
</dbReference>
<dbReference type="OrthoDB" id="10006996at2759"/>
<dbReference type="CDD" id="cd00096">
    <property type="entry name" value="Ig"/>
    <property type="match status" value="1"/>
</dbReference>
<evidence type="ECO:0000256" key="3">
    <source>
        <dbReference type="ARBA" id="ARBA00023157"/>
    </source>
</evidence>
<dbReference type="InterPro" id="IPR003599">
    <property type="entry name" value="Ig_sub"/>
</dbReference>
<dbReference type="InterPro" id="IPR036179">
    <property type="entry name" value="Ig-like_dom_sf"/>
</dbReference>
<comment type="subcellular location">
    <subcellularLocation>
        <location evidence="1">Membrane</location>
        <topology evidence="1">Single-pass membrane protein</topology>
    </subcellularLocation>
</comment>
<keyword evidence="7" id="KW-1185">Reference proteome</keyword>
<keyword evidence="2 4" id="KW-0472">Membrane</keyword>
<feature type="domain" description="Ig-like" evidence="5">
    <location>
        <begin position="225"/>
        <end position="309"/>
    </location>
</feature>
<keyword evidence="3" id="KW-1015">Disulfide bond</keyword>
<feature type="domain" description="Ig-like" evidence="5">
    <location>
        <begin position="18"/>
        <end position="109"/>
    </location>
</feature>
<evidence type="ECO:0000313" key="6">
    <source>
        <dbReference type="EMBL" id="RWS17015.1"/>
    </source>
</evidence>
<dbReference type="STRING" id="1965070.A0A3S3R1D6"/>
<evidence type="ECO:0000313" key="7">
    <source>
        <dbReference type="Proteomes" id="UP000285301"/>
    </source>
</evidence>
<dbReference type="GO" id="GO:0016020">
    <property type="term" value="C:membrane"/>
    <property type="evidence" value="ECO:0007669"/>
    <property type="project" value="UniProtKB-SubCell"/>
</dbReference>
<keyword evidence="4" id="KW-0812">Transmembrane</keyword>
<reference evidence="6 7" key="1">
    <citation type="journal article" date="2018" name="Gigascience">
        <title>Genomes of trombidid mites reveal novel predicted allergens and laterally-transferred genes associated with secondary metabolism.</title>
        <authorList>
            <person name="Dong X."/>
            <person name="Chaisiri K."/>
            <person name="Xia D."/>
            <person name="Armstrong S.D."/>
            <person name="Fang Y."/>
            <person name="Donnelly M.J."/>
            <person name="Kadowaki T."/>
            <person name="McGarry J.W."/>
            <person name="Darby A.C."/>
            <person name="Makepeace B.L."/>
        </authorList>
    </citation>
    <scope>NUCLEOTIDE SEQUENCE [LARGE SCALE GENOMIC DNA]</scope>
    <source>
        <strain evidence="6">UoL-WK</strain>
    </source>
</reference>
<dbReference type="Pfam" id="PF13927">
    <property type="entry name" value="Ig_3"/>
    <property type="match status" value="2"/>
</dbReference>
<proteinExistence type="predicted"/>
<dbReference type="PROSITE" id="PS50835">
    <property type="entry name" value="IG_LIKE"/>
    <property type="match status" value="5"/>
</dbReference>
<dbReference type="PANTHER" id="PTHR23278">
    <property type="entry name" value="SIDESTEP PROTEIN"/>
    <property type="match status" value="1"/>
</dbReference>
<gene>
    <name evidence="6" type="ORF">B4U79_03885</name>
</gene>
<dbReference type="Proteomes" id="UP000285301">
    <property type="component" value="Unassembled WGS sequence"/>
</dbReference>
<feature type="domain" description="Ig-like" evidence="5">
    <location>
        <begin position="329"/>
        <end position="406"/>
    </location>
</feature>
<dbReference type="AlphaFoldDB" id="A0A3S3R1D6"/>
<dbReference type="InterPro" id="IPR013162">
    <property type="entry name" value="CD80_C2-set"/>
</dbReference>
<dbReference type="InterPro" id="IPR013783">
    <property type="entry name" value="Ig-like_fold"/>
</dbReference>
<feature type="transmembrane region" description="Helical" evidence="4">
    <location>
        <begin position="662"/>
        <end position="687"/>
    </location>
</feature>
<dbReference type="PANTHER" id="PTHR23278:SF19">
    <property type="entry name" value="OBSCURIN"/>
    <property type="match status" value="1"/>
</dbReference>
<dbReference type="InterPro" id="IPR007110">
    <property type="entry name" value="Ig-like_dom"/>
</dbReference>
<dbReference type="SMART" id="SM00409">
    <property type="entry name" value="IG"/>
    <property type="match status" value="4"/>
</dbReference>
<sequence length="816" mass="91601">MCLLSASIVYTAVVRGKVALPCDVTPPTSDDSVALILWYKDEALTPIYTLDARKGILEQARTLTASPLEGRAYFNLNNRPAFLQIDPVRLIDAGDYRCRVDFKKARTVNTVISLKVIVTPEEPKIFDLEGNELKGLIGPYNEGEELKLICTTVGGKPRPSLTWWRDYQILDDTFEYGEKDLTRNQLTISSLARHHLLSIFTCQAINNNVTVPLSTTITIDLNLKPQQVHITQLTPKIVADKAATFECKAFGSRPKAILYWLFAGEKHNTPLSGDHHTSTKITLTPQQTHNGQHLKCVAENSKIPRSSISDELKLDVHYIPQLTLKLGSPTISLHSIQEGNDIYFDCHIDANPWPIKPIIWRFNENVIHQKQGVIQTNQSLVLQRVSRGQSGMYQCEASNQLGIALSNKIDLKIRYAPVCKTNFIRIYGVSLHETVELKCDVDANPTQVTFQWKFQSDTDLISFYNMNDTSSTLHYTPRSSQDFGNIQCMAKNEVGLQQKPCTFSIILGGPPEFPFTCHIINQSDNALVIQCLHNIHTKQRIQQQEQQSIYVYPKTNYVCEVYTASNDYLVANVTANLAVSSHSYLSKSDQSNFLHFVVNNLQAATNFILKLYSINSKGKSKISVLKGQTLRPAERLIYKHSTNGSNASDIYDGAYFLLKDKAILIAVLTAIVIVSLIVIVLGLINAFRVNRLRSRCNQQSPMQSQPQQPPDSAATLFNEDEEDCCCDDECCDEMLLTSTVSEQQQCNAKGPPDIIPSFGYQSSGLENKQFVNYGDYPQELHRGSERKMSSNYVDLSFNGFIPGFISSNDVSLKFFY</sequence>
<dbReference type="Pfam" id="PF08205">
    <property type="entry name" value="C2-set_2"/>
    <property type="match status" value="1"/>
</dbReference>
<evidence type="ECO:0000259" key="5">
    <source>
        <dbReference type="PROSITE" id="PS50835"/>
    </source>
</evidence>
<name>A0A3S3R1D6_9ACAR</name>
<dbReference type="InterPro" id="IPR003598">
    <property type="entry name" value="Ig_sub2"/>
</dbReference>
<keyword evidence="4" id="KW-1133">Transmembrane helix</keyword>
<dbReference type="SMART" id="SM00408">
    <property type="entry name" value="IGc2"/>
    <property type="match status" value="4"/>
</dbReference>
<comment type="caution">
    <text evidence="6">The sequence shown here is derived from an EMBL/GenBank/DDBJ whole genome shotgun (WGS) entry which is preliminary data.</text>
</comment>
<dbReference type="Gene3D" id="2.60.40.10">
    <property type="entry name" value="Immunoglobulins"/>
    <property type="match status" value="5"/>
</dbReference>
<accession>A0A3S3R1D6</accession>
<evidence type="ECO:0000256" key="4">
    <source>
        <dbReference type="SAM" id="Phobius"/>
    </source>
</evidence>
<feature type="domain" description="Ig-like" evidence="5">
    <location>
        <begin position="417"/>
        <end position="504"/>
    </location>
</feature>
<feature type="domain" description="Ig-like" evidence="5">
    <location>
        <begin position="123"/>
        <end position="218"/>
    </location>
</feature>
<organism evidence="6 7">
    <name type="scientific">Dinothrombium tinctorium</name>
    <dbReference type="NCBI Taxonomy" id="1965070"/>
    <lineage>
        <taxon>Eukaryota</taxon>
        <taxon>Metazoa</taxon>
        <taxon>Ecdysozoa</taxon>
        <taxon>Arthropoda</taxon>
        <taxon>Chelicerata</taxon>
        <taxon>Arachnida</taxon>
        <taxon>Acari</taxon>
        <taxon>Acariformes</taxon>
        <taxon>Trombidiformes</taxon>
        <taxon>Prostigmata</taxon>
        <taxon>Anystina</taxon>
        <taxon>Parasitengona</taxon>
        <taxon>Trombidioidea</taxon>
        <taxon>Trombidiidae</taxon>
        <taxon>Dinothrombium</taxon>
    </lineage>
</organism>
<dbReference type="SUPFAM" id="SSF48726">
    <property type="entry name" value="Immunoglobulin"/>
    <property type="match status" value="5"/>
</dbReference>
<evidence type="ECO:0000256" key="1">
    <source>
        <dbReference type="ARBA" id="ARBA00004167"/>
    </source>
</evidence>
<protein>
    <submittedName>
        <fullName evidence="6">Protein turtle B-like protein</fullName>
    </submittedName>
</protein>